<dbReference type="OrthoDB" id="1856718at2759"/>
<dbReference type="STRING" id="34506.A0A090LI12"/>
<evidence type="ECO:0000256" key="8">
    <source>
        <dbReference type="ARBA" id="ARBA00023002"/>
    </source>
</evidence>
<keyword evidence="4 10" id="KW-0256">Endoplasmic reticulum</keyword>
<dbReference type="PROSITE" id="PS50902">
    <property type="entry name" value="FLAVODOXIN_LIKE"/>
    <property type="match status" value="1"/>
</dbReference>
<feature type="binding site" evidence="10">
    <location>
        <position position="519"/>
    </location>
    <ligand>
        <name>NADP(+)</name>
        <dbReference type="ChEBI" id="CHEBI:58349"/>
    </ligand>
</feature>
<dbReference type="InterPro" id="IPR017927">
    <property type="entry name" value="FAD-bd_FR_type"/>
</dbReference>
<comment type="similarity">
    <text evidence="10">In the C-terminal section; belongs to the flavoprotein pyridine nucleotide cytochrome reductase family.</text>
</comment>
<dbReference type="OMA" id="QKRYQRD"/>
<dbReference type="FunFam" id="3.40.50.80:FF:000001">
    <property type="entry name" value="NADPH--cytochrome P450 reductase 1"/>
    <property type="match status" value="1"/>
</dbReference>
<dbReference type="InterPro" id="IPR023208">
    <property type="entry name" value="P450R"/>
</dbReference>
<comment type="catalytic activity">
    <reaction evidence="10">
        <text>2 oxidized [cytochrome P450] + NADPH = 2 reduced [cytochrome P450] + NADP(+) + H(+)</text>
        <dbReference type="Rhea" id="RHEA:24040"/>
        <dbReference type="Rhea" id="RHEA-COMP:14627"/>
        <dbReference type="Rhea" id="RHEA-COMP:14628"/>
        <dbReference type="ChEBI" id="CHEBI:15378"/>
        <dbReference type="ChEBI" id="CHEBI:55376"/>
        <dbReference type="ChEBI" id="CHEBI:57783"/>
        <dbReference type="ChEBI" id="CHEBI:58349"/>
        <dbReference type="ChEBI" id="CHEBI:60344"/>
        <dbReference type="EC" id="1.6.2.4"/>
    </reaction>
</comment>
<dbReference type="AlphaFoldDB" id="A0A090LI12"/>
<dbReference type="Gene3D" id="2.40.30.10">
    <property type="entry name" value="Translation factors"/>
    <property type="match status" value="1"/>
</dbReference>
<evidence type="ECO:0000259" key="11">
    <source>
        <dbReference type="PROSITE" id="PS50902"/>
    </source>
</evidence>
<evidence type="ECO:0000256" key="6">
    <source>
        <dbReference type="ARBA" id="ARBA00022857"/>
    </source>
</evidence>
<feature type="binding site" evidence="10">
    <location>
        <begin position="587"/>
        <end position="591"/>
    </location>
    <ligand>
        <name>NADP(+)</name>
        <dbReference type="ChEBI" id="CHEBI:58349"/>
    </ligand>
</feature>
<keyword evidence="7 10" id="KW-1133">Transmembrane helix</keyword>
<dbReference type="Gene3D" id="1.20.990.10">
    <property type="entry name" value="NADPH-cytochrome p450 Reductase, Chain A, domain 3"/>
    <property type="match status" value="1"/>
</dbReference>
<dbReference type="HAMAP" id="MF_03212">
    <property type="entry name" value="NCPR"/>
    <property type="match status" value="1"/>
</dbReference>
<feature type="binding site" evidence="10">
    <location>
        <begin position="129"/>
        <end position="132"/>
    </location>
    <ligand>
        <name>FMN</name>
        <dbReference type="ChEBI" id="CHEBI:58210"/>
    </ligand>
</feature>
<comment type="subcellular location">
    <subcellularLocation>
        <location evidence="10">Endoplasmic reticulum membrane</location>
        <topology evidence="10">Single-pass membrane protein</topology>
        <orientation evidence="10">Cytoplasmic side</orientation>
    </subcellularLocation>
</comment>
<evidence type="ECO:0000256" key="7">
    <source>
        <dbReference type="ARBA" id="ARBA00022989"/>
    </source>
</evidence>
<dbReference type="InterPro" id="IPR008254">
    <property type="entry name" value="Flavodoxin/NO_synth"/>
</dbReference>
<feature type="binding site" evidence="10">
    <location>
        <position position="289"/>
    </location>
    <ligand>
        <name>NADP(+)</name>
        <dbReference type="ChEBI" id="CHEBI:58349"/>
    </ligand>
</feature>
<keyword evidence="6 10" id="KW-0521">NADP</keyword>
<sequence>MDIFSSLDSGDVIVITLILAIALYYFFSNYFFDNNSSKSANTIILHSATGNSTVSKKKTFYERMVSENRQVLILFGSQTGTGEELAGRMAKDLVRYGQKALVIDPEEIEPEDIAKITQVNNPLLLLFVATYGEGDPTDNCQQFYEFFQNTDINLSGIRYAVFGLGNKTYEYFNEMGKFFDRKLEELGSERVFELGLGDDDSNLEEDFMRWKEALLPKLGEKFQWEMSADAVLIREYQYEELPKSTTPIFTGEFCRIGAYNNQRAPYDQRNPLLSTIVINKELHTEKSDRSCKHIEFSIEGSRMRYETGDHVAVLPTNDIELVNKMIELLMIDGDTIFKLTNKDSESTKKFPFPCPTTFKTALLHYVDICAPVKSHVLKVLAEYAKDEKEAAYLKLLSTANEEGLKEYGEFIQKGRRSIVHVLNQFQSCVPPIEFLFELLPRLQPRYYSISSSPKTNASRISVTAVVTEYDVEDRHIKGVCTNFLRDKKDGARVPIFVRKSTIRLPHRPNVPVIMIGPGTGLAPFRGFLEERKAQKEQGKEVGEMHLFFGCRNPEIDYIYKDELENYYSSGLLTTLNVAFSRIPGKDKVYVQNLLWEKREEIWKIIDAGAYIYVCGDAKNMSKDVQNKFIQIFQKIGGLSEDESYKLLKTLERQKRYQTDVW</sequence>
<dbReference type="CTD" id="36380133"/>
<name>A0A090LI12_STRRB</name>
<dbReference type="InterPro" id="IPR003097">
    <property type="entry name" value="CysJ-like_FAD-binding"/>
</dbReference>
<dbReference type="InterPro" id="IPR001433">
    <property type="entry name" value="OxRdtase_FAD/NAD-bd"/>
</dbReference>
<evidence type="ECO:0000256" key="9">
    <source>
        <dbReference type="ARBA" id="ARBA00023136"/>
    </source>
</evidence>
<evidence type="ECO:0000256" key="2">
    <source>
        <dbReference type="ARBA" id="ARBA00022643"/>
    </source>
</evidence>
<dbReference type="GO" id="GO:0050661">
    <property type="term" value="F:NADP binding"/>
    <property type="evidence" value="ECO:0007669"/>
    <property type="project" value="UniProtKB-UniRule"/>
</dbReference>
<feature type="binding site" evidence="10">
    <location>
        <position position="623"/>
    </location>
    <ligand>
        <name>NADP(+)</name>
        <dbReference type="ChEBI" id="CHEBI:58349"/>
    </ligand>
</feature>
<dbReference type="Gene3D" id="3.40.50.360">
    <property type="match status" value="1"/>
</dbReference>
<evidence type="ECO:0000256" key="5">
    <source>
        <dbReference type="ARBA" id="ARBA00022827"/>
    </source>
</evidence>
<feature type="binding site" evidence="10">
    <location>
        <position position="661"/>
    </location>
    <ligand>
        <name>FAD</name>
        <dbReference type="ChEBI" id="CHEBI:57692"/>
    </ligand>
</feature>
<dbReference type="PRINTS" id="PR00371">
    <property type="entry name" value="FPNCR"/>
</dbReference>
<dbReference type="GeneID" id="36380133"/>
<dbReference type="PANTHER" id="PTHR19384:SF17">
    <property type="entry name" value="NADPH--CYTOCHROME P450 REDUCTASE"/>
    <property type="match status" value="1"/>
</dbReference>
<dbReference type="InterPro" id="IPR039261">
    <property type="entry name" value="FNR_nucleotide-bd"/>
</dbReference>
<dbReference type="InterPro" id="IPR001709">
    <property type="entry name" value="Flavoprot_Pyr_Nucl_cyt_Rdtase"/>
</dbReference>
<comment type="similarity">
    <text evidence="10">In the N-terminal section; belongs to the flavodoxin family.</text>
</comment>
<feature type="domain" description="Flavodoxin-like" evidence="11">
    <location>
        <begin position="71"/>
        <end position="215"/>
    </location>
</feature>
<feature type="binding site" evidence="10">
    <location>
        <position position="415"/>
    </location>
    <ligand>
        <name>FAD</name>
        <dbReference type="ChEBI" id="CHEBI:57692"/>
    </ligand>
</feature>
<dbReference type="SUPFAM" id="SSF63380">
    <property type="entry name" value="Riboflavin synthase domain-like"/>
    <property type="match status" value="1"/>
</dbReference>
<keyword evidence="9 10" id="KW-0472">Membrane</keyword>
<dbReference type="SUPFAM" id="SSF52343">
    <property type="entry name" value="Ferredoxin reductase-like, C-terminal NADP-linked domain"/>
    <property type="match status" value="1"/>
</dbReference>
<evidence type="ECO:0000313" key="13">
    <source>
        <dbReference type="EMBL" id="CEF67768.1"/>
    </source>
</evidence>
<evidence type="ECO:0000259" key="12">
    <source>
        <dbReference type="PROSITE" id="PS51384"/>
    </source>
</evidence>
<feature type="binding site" evidence="10">
    <location>
        <begin position="164"/>
        <end position="173"/>
    </location>
    <ligand>
        <name>FMN</name>
        <dbReference type="ChEBI" id="CHEBI:58210"/>
    </ligand>
</feature>
<dbReference type="PRINTS" id="PR00369">
    <property type="entry name" value="FLAVODOXIN"/>
</dbReference>
<dbReference type="GO" id="GO:0030703">
    <property type="term" value="P:eggshell formation"/>
    <property type="evidence" value="ECO:0007669"/>
    <property type="project" value="EnsemblMetazoa"/>
</dbReference>
<feature type="binding site" evidence="10">
    <location>
        <begin position="463"/>
        <end position="465"/>
    </location>
    <ligand>
        <name>FAD</name>
        <dbReference type="ChEBI" id="CHEBI:57692"/>
    </ligand>
</feature>
<dbReference type="InterPro" id="IPR001094">
    <property type="entry name" value="Flavdoxin-like"/>
</dbReference>
<dbReference type="GO" id="GO:0005789">
    <property type="term" value="C:endoplasmic reticulum membrane"/>
    <property type="evidence" value="ECO:0007669"/>
    <property type="project" value="UniProtKB-SubCell"/>
</dbReference>
<keyword evidence="1 10" id="KW-0285">Flavoprotein</keyword>
<keyword evidence="3 10" id="KW-0812">Transmembrane</keyword>
<proteinExistence type="inferred from homology"/>
<dbReference type="WormBase" id="SRAE_2000243000">
    <property type="protein sequence ID" value="SRP07304"/>
    <property type="gene ID" value="WBGene00262640"/>
</dbReference>
<dbReference type="eggNOG" id="KOG1158">
    <property type="taxonomic scope" value="Eukaryota"/>
</dbReference>
<dbReference type="Pfam" id="PF00667">
    <property type="entry name" value="FAD_binding_1"/>
    <property type="match status" value="1"/>
</dbReference>
<dbReference type="FunFam" id="3.40.50.360:FF:000036">
    <property type="entry name" value="NADPH--cytochrome P450 reductase"/>
    <property type="match status" value="1"/>
</dbReference>
<evidence type="ECO:0000256" key="3">
    <source>
        <dbReference type="ARBA" id="ARBA00022692"/>
    </source>
</evidence>
<feature type="binding site" evidence="10">
    <location>
        <begin position="478"/>
        <end position="481"/>
    </location>
    <ligand>
        <name>FAD</name>
        <dbReference type="ChEBI" id="CHEBI:57692"/>
    </ligand>
</feature>
<dbReference type="GO" id="GO:0010181">
    <property type="term" value="F:FMN binding"/>
    <property type="evidence" value="ECO:0007669"/>
    <property type="project" value="UniProtKB-UniRule"/>
</dbReference>
<comment type="function">
    <text evidence="10">This enzyme is required for electron transfer from NADP to cytochrome P450 in microsomes. It can also provide electron transfer to heme oxygenase and cytochrome B5.</text>
</comment>
<feature type="domain" description="FAD-binding FR-type" evidence="12">
    <location>
        <begin position="269"/>
        <end position="505"/>
    </location>
</feature>
<dbReference type="EC" id="1.6.2.4" evidence="10"/>
<feature type="transmembrane region" description="Helical" evidence="10">
    <location>
        <begin position="12"/>
        <end position="32"/>
    </location>
</feature>
<dbReference type="SUPFAM" id="SSF52218">
    <property type="entry name" value="Flavoproteins"/>
    <property type="match status" value="1"/>
</dbReference>
<dbReference type="WBParaSite" id="SRAE_2000243000.1">
    <property type="protein sequence ID" value="SRAE_2000243000.1"/>
    <property type="gene ID" value="WBGene00262640"/>
</dbReference>
<evidence type="ECO:0000313" key="15">
    <source>
        <dbReference type="WBParaSite" id="SRAE_2000243000.1"/>
    </source>
</evidence>
<dbReference type="CDD" id="cd06204">
    <property type="entry name" value="CYPOR"/>
    <property type="match status" value="1"/>
</dbReference>
<dbReference type="RefSeq" id="XP_024506968.1">
    <property type="nucleotide sequence ID" value="XM_024653498.1"/>
</dbReference>
<gene>
    <name evidence="13 15 16" type="ORF">SRAE_2000243000</name>
</gene>
<reference evidence="13 14" key="1">
    <citation type="submission" date="2014-09" db="EMBL/GenBank/DDBJ databases">
        <authorList>
            <person name="Martin A.A."/>
        </authorList>
    </citation>
    <scope>NUCLEOTIDE SEQUENCE</scope>
    <source>
        <strain evidence="14">ED321</strain>
        <strain evidence="13">ED321 Heterogonic</strain>
    </source>
</reference>
<dbReference type="Pfam" id="PF00175">
    <property type="entry name" value="NAD_binding_1"/>
    <property type="match status" value="1"/>
</dbReference>
<dbReference type="PANTHER" id="PTHR19384">
    <property type="entry name" value="NITRIC OXIDE SYNTHASE-RELATED"/>
    <property type="match status" value="1"/>
</dbReference>
<comment type="similarity">
    <text evidence="10">Belongs to the NADPH--cytochrome P450 reductase family.</text>
</comment>
<accession>A0A090LI12</accession>
<comment type="cofactor">
    <cofactor evidence="10">
        <name>FAD</name>
        <dbReference type="ChEBI" id="CHEBI:57692"/>
    </cofactor>
    <text evidence="10">Binds 1 FAD per monomer.</text>
</comment>
<feature type="binding site" evidence="10">
    <location>
        <begin position="77"/>
        <end position="82"/>
    </location>
    <ligand>
        <name>FMN</name>
        <dbReference type="ChEBI" id="CHEBI:58210"/>
    </ligand>
</feature>
<dbReference type="EMBL" id="LN609529">
    <property type="protein sequence ID" value="CEF67768.1"/>
    <property type="molecule type" value="Genomic_DNA"/>
</dbReference>
<feature type="binding site" evidence="10">
    <location>
        <position position="199"/>
    </location>
    <ligand>
        <name>FMN</name>
        <dbReference type="ChEBI" id="CHEBI:58210"/>
    </ligand>
</feature>
<feature type="binding site" evidence="10">
    <location>
        <position position="469"/>
    </location>
    <ligand>
        <name>FAD</name>
        <dbReference type="ChEBI" id="CHEBI:57692"/>
    </ligand>
</feature>
<comment type="cofactor">
    <cofactor evidence="10">
        <name>FMN</name>
        <dbReference type="ChEBI" id="CHEBI:58210"/>
    </cofactor>
    <text evidence="10">Binds 1 FMN per monomer.</text>
</comment>
<keyword evidence="14" id="KW-1185">Reference proteome</keyword>
<dbReference type="InterPro" id="IPR017938">
    <property type="entry name" value="Riboflavin_synthase-like_b-brl"/>
</dbReference>
<evidence type="ECO:0000313" key="16">
    <source>
        <dbReference type="WormBase" id="SRAE_2000243000"/>
    </source>
</evidence>
<evidence type="ECO:0000256" key="1">
    <source>
        <dbReference type="ARBA" id="ARBA00022630"/>
    </source>
</evidence>
<organism evidence="13">
    <name type="scientific">Strongyloides ratti</name>
    <name type="common">Parasitic roundworm</name>
    <dbReference type="NCBI Taxonomy" id="34506"/>
    <lineage>
        <taxon>Eukaryota</taxon>
        <taxon>Metazoa</taxon>
        <taxon>Ecdysozoa</taxon>
        <taxon>Nematoda</taxon>
        <taxon>Chromadorea</taxon>
        <taxon>Rhabditida</taxon>
        <taxon>Tylenchina</taxon>
        <taxon>Panagrolaimomorpha</taxon>
        <taxon>Strongyloidoidea</taxon>
        <taxon>Strongyloididae</taxon>
        <taxon>Strongyloides</taxon>
    </lineage>
</organism>
<feature type="binding site" evidence="10">
    <location>
        <begin position="580"/>
        <end position="581"/>
    </location>
    <ligand>
        <name>NADP(+)</name>
        <dbReference type="ChEBI" id="CHEBI:58349"/>
    </ligand>
</feature>
<feature type="binding site" evidence="10">
    <location>
        <begin position="445"/>
        <end position="448"/>
    </location>
    <ligand>
        <name>FAD</name>
        <dbReference type="ChEBI" id="CHEBI:57692"/>
    </ligand>
</feature>
<dbReference type="InterPro" id="IPR023173">
    <property type="entry name" value="NADPH_Cyt_P450_Rdtase_alpha"/>
</dbReference>
<dbReference type="PROSITE" id="PS51384">
    <property type="entry name" value="FAD_FR"/>
    <property type="match status" value="1"/>
</dbReference>
<keyword evidence="2 10" id="KW-0288">FMN</keyword>
<dbReference type="GO" id="GO:0008610">
    <property type="term" value="P:lipid biosynthetic process"/>
    <property type="evidence" value="ECO:0007669"/>
    <property type="project" value="EnsemblMetazoa"/>
</dbReference>
<dbReference type="Pfam" id="PF00258">
    <property type="entry name" value="Flavodoxin_1"/>
    <property type="match status" value="1"/>
</dbReference>
<dbReference type="GO" id="GO:0009725">
    <property type="term" value="P:response to hormone"/>
    <property type="evidence" value="ECO:0007669"/>
    <property type="project" value="TreeGrafter"/>
</dbReference>
<reference evidence="15" key="2">
    <citation type="submission" date="2020-12" db="UniProtKB">
        <authorList>
            <consortium name="WormBaseParasite"/>
        </authorList>
    </citation>
    <scope>IDENTIFICATION</scope>
</reference>
<dbReference type="FunFam" id="1.20.990.10:FF:000001">
    <property type="entry name" value="NADPH--cytochrome P450 reductase"/>
    <property type="match status" value="1"/>
</dbReference>
<evidence type="ECO:0000313" key="14">
    <source>
        <dbReference type="Proteomes" id="UP000035682"/>
    </source>
</evidence>
<protein>
    <recommendedName>
        <fullName evidence="10">NADPH--cytochrome P450 reductase</fullName>
        <shortName evidence="10">CPR</shortName>
        <shortName evidence="10">P450R</shortName>
        <ecNumber evidence="10">1.6.2.4</ecNumber>
    </recommendedName>
</protein>
<keyword evidence="5 10" id="KW-0274">FAD</keyword>
<dbReference type="GO" id="GO:0005829">
    <property type="term" value="C:cytosol"/>
    <property type="evidence" value="ECO:0007669"/>
    <property type="project" value="TreeGrafter"/>
</dbReference>
<evidence type="ECO:0000256" key="10">
    <source>
        <dbReference type="HAMAP-Rule" id="MF_03212"/>
    </source>
</evidence>
<evidence type="ECO:0000256" key="4">
    <source>
        <dbReference type="ARBA" id="ARBA00022824"/>
    </source>
</evidence>
<dbReference type="GO" id="GO:0050660">
    <property type="term" value="F:flavin adenine dinucleotide binding"/>
    <property type="evidence" value="ECO:0007669"/>
    <property type="project" value="UniProtKB-UniRule"/>
</dbReference>
<dbReference type="InterPro" id="IPR029039">
    <property type="entry name" value="Flavoprotein-like_sf"/>
</dbReference>
<keyword evidence="8 10" id="KW-0560">Oxidoreductase</keyword>
<dbReference type="PIRSF" id="PIRSF000208">
    <property type="entry name" value="P450R"/>
    <property type="match status" value="1"/>
</dbReference>
<dbReference type="Proteomes" id="UP000035682">
    <property type="component" value="Unplaced"/>
</dbReference>
<dbReference type="GO" id="GO:0003958">
    <property type="term" value="F:NADPH-hemoprotein reductase activity"/>
    <property type="evidence" value="ECO:0007669"/>
    <property type="project" value="UniProtKB-UniRule"/>
</dbReference>
<dbReference type="Gene3D" id="3.40.50.80">
    <property type="entry name" value="Nucleotide-binding domain of ferredoxin-NADP reductase (FNR) module"/>
    <property type="match status" value="1"/>
</dbReference>